<dbReference type="AlphaFoldDB" id="A0A4Y7IJQ0"/>
<name>A0A4Y7IJQ0_PAPSO</name>
<dbReference type="Proteomes" id="UP000316621">
    <property type="component" value="Chromosome 1"/>
</dbReference>
<keyword evidence="4" id="KW-1185">Reference proteome</keyword>
<dbReference type="PANTHER" id="PTHR46236:SF35">
    <property type="entry name" value="MATH DOMAIN-CONTAINING PROTEIN"/>
    <property type="match status" value="1"/>
</dbReference>
<dbReference type="SMART" id="SM00061">
    <property type="entry name" value="MATH"/>
    <property type="match status" value="1"/>
</dbReference>
<dbReference type="Gramene" id="RZC47970">
    <property type="protein sequence ID" value="RZC47970"/>
    <property type="gene ID" value="C5167_040925"/>
</dbReference>
<evidence type="ECO:0000256" key="1">
    <source>
        <dbReference type="ARBA" id="ARBA00023054"/>
    </source>
</evidence>
<evidence type="ECO:0000259" key="2">
    <source>
        <dbReference type="PROSITE" id="PS50144"/>
    </source>
</evidence>
<dbReference type="CDD" id="cd00121">
    <property type="entry name" value="MATH"/>
    <property type="match status" value="1"/>
</dbReference>
<gene>
    <name evidence="3" type="ORF">C5167_040925</name>
</gene>
<dbReference type="OMA" id="WSNFIPL"/>
<proteinExistence type="predicted"/>
<evidence type="ECO:0000313" key="4">
    <source>
        <dbReference type="Proteomes" id="UP000316621"/>
    </source>
</evidence>
<dbReference type="SUPFAM" id="SSF49599">
    <property type="entry name" value="TRAF domain-like"/>
    <property type="match status" value="1"/>
</dbReference>
<dbReference type="InterPro" id="IPR050804">
    <property type="entry name" value="MCC"/>
</dbReference>
<feature type="domain" description="MATH" evidence="2">
    <location>
        <begin position="9"/>
        <end position="135"/>
    </location>
</feature>
<dbReference type="InterPro" id="IPR008974">
    <property type="entry name" value="TRAF-like"/>
</dbReference>
<organism evidence="3 4">
    <name type="scientific">Papaver somniferum</name>
    <name type="common">Opium poppy</name>
    <dbReference type="NCBI Taxonomy" id="3469"/>
    <lineage>
        <taxon>Eukaryota</taxon>
        <taxon>Viridiplantae</taxon>
        <taxon>Streptophyta</taxon>
        <taxon>Embryophyta</taxon>
        <taxon>Tracheophyta</taxon>
        <taxon>Spermatophyta</taxon>
        <taxon>Magnoliopsida</taxon>
        <taxon>Ranunculales</taxon>
        <taxon>Papaveraceae</taxon>
        <taxon>Papaveroideae</taxon>
        <taxon>Papaver</taxon>
    </lineage>
</organism>
<protein>
    <recommendedName>
        <fullName evidence="2">MATH domain-containing protein</fullName>
    </recommendedName>
</protein>
<dbReference type="PROSITE" id="PS50144">
    <property type="entry name" value="MATH"/>
    <property type="match status" value="1"/>
</dbReference>
<sequence length="141" mass="15979">MVGQLVQVSSKFVWTIENFSELTDKVVQYSDVFTADGYEWKLAIHPLGVGKVYDYLSIFLCPVNDSTSDLYVKFSLSITSQSNGSNRVIRETDTNSLPRKCGLDWGWIKFLHLSELYDPDEGYIVNDTCIIEVEVSCGMED</sequence>
<evidence type="ECO:0000313" key="3">
    <source>
        <dbReference type="EMBL" id="RZC47970.1"/>
    </source>
</evidence>
<reference evidence="3 4" key="1">
    <citation type="journal article" date="2018" name="Science">
        <title>The opium poppy genome and morphinan production.</title>
        <authorList>
            <person name="Guo L."/>
            <person name="Winzer T."/>
            <person name="Yang X."/>
            <person name="Li Y."/>
            <person name="Ning Z."/>
            <person name="He Z."/>
            <person name="Teodor R."/>
            <person name="Lu Y."/>
            <person name="Bowser T.A."/>
            <person name="Graham I.A."/>
            <person name="Ye K."/>
        </authorList>
    </citation>
    <scope>NUCLEOTIDE SEQUENCE [LARGE SCALE GENOMIC DNA]</scope>
    <source>
        <strain evidence="4">cv. HN1</strain>
        <tissue evidence="3">Leaves</tissue>
    </source>
</reference>
<dbReference type="STRING" id="3469.A0A4Y7IJQ0"/>
<dbReference type="PANTHER" id="PTHR46236">
    <property type="entry name" value="TRAF-LIKE SUPERFAMILY PROTEIN"/>
    <property type="match status" value="1"/>
</dbReference>
<dbReference type="Pfam" id="PF22486">
    <property type="entry name" value="MATH_2"/>
    <property type="match status" value="1"/>
</dbReference>
<dbReference type="InterPro" id="IPR002083">
    <property type="entry name" value="MATH/TRAF_dom"/>
</dbReference>
<dbReference type="EMBL" id="CM010715">
    <property type="protein sequence ID" value="RZC47970.1"/>
    <property type="molecule type" value="Genomic_DNA"/>
</dbReference>
<dbReference type="Gene3D" id="2.60.210.10">
    <property type="entry name" value="Apoptosis, Tumor Necrosis Factor Receptor Associated Protein 2, Chain A"/>
    <property type="match status" value="1"/>
</dbReference>
<keyword evidence="1" id="KW-0175">Coiled coil</keyword>
<accession>A0A4Y7IJQ0</accession>